<dbReference type="SFLD" id="SFLDS00029">
    <property type="entry name" value="Radical_SAM"/>
    <property type="match status" value="1"/>
</dbReference>
<evidence type="ECO:0000313" key="6">
    <source>
        <dbReference type="Proteomes" id="UP000002207"/>
    </source>
</evidence>
<dbReference type="STRING" id="240015.ACP_3153"/>
<dbReference type="CDD" id="cd01335">
    <property type="entry name" value="Radical_SAM"/>
    <property type="match status" value="1"/>
</dbReference>
<dbReference type="GO" id="GO:0051536">
    <property type="term" value="F:iron-sulfur cluster binding"/>
    <property type="evidence" value="ECO:0007669"/>
    <property type="project" value="UniProtKB-KW"/>
</dbReference>
<evidence type="ECO:0000256" key="2">
    <source>
        <dbReference type="ARBA" id="ARBA00023004"/>
    </source>
</evidence>
<dbReference type="InterPro" id="IPR058240">
    <property type="entry name" value="rSAM_sf"/>
</dbReference>
<organism evidence="5 6">
    <name type="scientific">Acidobacterium capsulatum (strain ATCC 51196 / DSM 11244 / BCRC 80197 / JCM 7670 / NBRC 15755 / NCIMB 13165 / 161)</name>
    <dbReference type="NCBI Taxonomy" id="240015"/>
    <lineage>
        <taxon>Bacteria</taxon>
        <taxon>Pseudomonadati</taxon>
        <taxon>Acidobacteriota</taxon>
        <taxon>Terriglobia</taxon>
        <taxon>Terriglobales</taxon>
        <taxon>Acidobacteriaceae</taxon>
        <taxon>Acidobacterium</taxon>
    </lineage>
</organism>
<keyword evidence="3" id="KW-0411">Iron-sulfur</keyword>
<keyword evidence="1" id="KW-0479">Metal-binding</keyword>
<dbReference type="InterPro" id="IPR007197">
    <property type="entry name" value="rSAM"/>
</dbReference>
<dbReference type="EMBL" id="CP001472">
    <property type="protein sequence ID" value="ACO32431.1"/>
    <property type="molecule type" value="Genomic_DNA"/>
</dbReference>
<dbReference type="AlphaFoldDB" id="C1F565"/>
<protein>
    <submittedName>
        <fullName evidence="5">Radical SAM domain protein</fullName>
    </submittedName>
</protein>
<dbReference type="InParanoid" id="C1F565"/>
<evidence type="ECO:0000313" key="5">
    <source>
        <dbReference type="EMBL" id="ACO32431.1"/>
    </source>
</evidence>
<dbReference type="eggNOG" id="COG1533">
    <property type="taxonomic scope" value="Bacteria"/>
</dbReference>
<dbReference type="Gene3D" id="3.80.30.30">
    <property type="match status" value="1"/>
</dbReference>
<dbReference type="KEGG" id="aca:ACP_3153"/>
<evidence type="ECO:0000259" key="4">
    <source>
        <dbReference type="SMART" id="SM00729"/>
    </source>
</evidence>
<dbReference type="SFLD" id="SFLDG01084">
    <property type="entry name" value="Uncharacterised_Radical_SAM_Su"/>
    <property type="match status" value="1"/>
</dbReference>
<keyword evidence="2" id="KW-0408">Iron</keyword>
<dbReference type="PANTHER" id="PTHR43432:SF3">
    <property type="entry name" value="SLR0285 PROTEIN"/>
    <property type="match status" value="1"/>
</dbReference>
<feature type="domain" description="Elp3/MiaA/NifB-like radical SAM core" evidence="4">
    <location>
        <begin position="72"/>
        <end position="302"/>
    </location>
</feature>
<dbReference type="OrthoDB" id="9785699at2"/>
<dbReference type="GO" id="GO:0003824">
    <property type="term" value="F:catalytic activity"/>
    <property type="evidence" value="ECO:0007669"/>
    <property type="project" value="InterPro"/>
</dbReference>
<proteinExistence type="predicted"/>
<dbReference type="PANTHER" id="PTHR43432">
    <property type="entry name" value="SLR0285 PROTEIN"/>
    <property type="match status" value="1"/>
</dbReference>
<dbReference type="SUPFAM" id="SSF102114">
    <property type="entry name" value="Radical SAM enzymes"/>
    <property type="match status" value="1"/>
</dbReference>
<gene>
    <name evidence="5" type="ordered locus">ACP_3153</name>
</gene>
<evidence type="ECO:0000256" key="3">
    <source>
        <dbReference type="ARBA" id="ARBA00023014"/>
    </source>
</evidence>
<dbReference type="InterPro" id="IPR040086">
    <property type="entry name" value="MJ0683-like"/>
</dbReference>
<dbReference type="InterPro" id="IPR006638">
    <property type="entry name" value="Elp3/MiaA/NifB-like_rSAM"/>
</dbReference>
<evidence type="ECO:0000256" key="1">
    <source>
        <dbReference type="ARBA" id="ARBA00022723"/>
    </source>
</evidence>
<sequence>MSEEKAKIKPELHSIWEQEKPLFPILQPAPLKGVARLAAEAEPAGEGHEVRFHALQARSILNRSISKRRLRFAWSVNPYRGCEFACRYCYARYTHEFLEMRDPAQFEREIYVKQQAAWLLRRDLHQVKAGEEIAIGTATDPYQPMERRMGVTRSLLEVLAEHRGYEIGIVTKSALITRDIDVLKEVARHNRLVLHVTITTPEVHLARILEPRAPRPDIRFETVRRLREAGLMAGILNSPLLPGLTDNAAALHRMALLAKQADASFFVAQPLFLKPCSKATFLAFIEEHFPALRPEYARRFDTAEFATKAYGERMQALVRAVTEKHGLKTRRSDALLTRTHWAANEEQKPELPVQGELFPVPAPQPSADGLQTLVRKKIAEGMHPQLSRGLARGLARGA</sequence>
<dbReference type="Pfam" id="PF04055">
    <property type="entry name" value="Radical_SAM"/>
    <property type="match status" value="1"/>
</dbReference>
<dbReference type="Proteomes" id="UP000002207">
    <property type="component" value="Chromosome"/>
</dbReference>
<dbReference type="GO" id="GO:0046872">
    <property type="term" value="F:metal ion binding"/>
    <property type="evidence" value="ECO:0007669"/>
    <property type="project" value="UniProtKB-KW"/>
</dbReference>
<reference evidence="5 6" key="1">
    <citation type="journal article" date="2009" name="Appl. Environ. Microbiol.">
        <title>Three genomes from the phylum Acidobacteria provide insight into the lifestyles of these microorganisms in soils.</title>
        <authorList>
            <person name="Ward N.L."/>
            <person name="Challacombe J.F."/>
            <person name="Janssen P.H."/>
            <person name="Henrissat B."/>
            <person name="Coutinho P.M."/>
            <person name="Wu M."/>
            <person name="Xie G."/>
            <person name="Haft D.H."/>
            <person name="Sait M."/>
            <person name="Badger J."/>
            <person name="Barabote R.D."/>
            <person name="Bradley B."/>
            <person name="Brettin T.S."/>
            <person name="Brinkac L.M."/>
            <person name="Bruce D."/>
            <person name="Creasy T."/>
            <person name="Daugherty S.C."/>
            <person name="Davidsen T.M."/>
            <person name="DeBoy R.T."/>
            <person name="Detter J.C."/>
            <person name="Dodson R.J."/>
            <person name="Durkin A.S."/>
            <person name="Ganapathy A."/>
            <person name="Gwinn-Giglio M."/>
            <person name="Han C.S."/>
            <person name="Khouri H."/>
            <person name="Kiss H."/>
            <person name="Kothari S.P."/>
            <person name="Madupu R."/>
            <person name="Nelson K.E."/>
            <person name="Nelson W.C."/>
            <person name="Paulsen I."/>
            <person name="Penn K."/>
            <person name="Ren Q."/>
            <person name="Rosovitz M.J."/>
            <person name="Selengut J.D."/>
            <person name="Shrivastava S."/>
            <person name="Sullivan S.A."/>
            <person name="Tapia R."/>
            <person name="Thompson L.S."/>
            <person name="Watkins K.L."/>
            <person name="Yang Q."/>
            <person name="Yu C."/>
            <person name="Zafar N."/>
            <person name="Zhou L."/>
            <person name="Kuske C.R."/>
        </authorList>
    </citation>
    <scope>NUCLEOTIDE SEQUENCE [LARGE SCALE GENOMIC DNA]</scope>
    <source>
        <strain evidence="6">ATCC 51196 / DSM 11244 / BCRC 80197 / JCM 7670 / NBRC 15755 / NCIMB 13165 / 161</strain>
    </source>
</reference>
<name>C1F565_ACIC5</name>
<keyword evidence="6" id="KW-1185">Reference proteome</keyword>
<accession>C1F565</accession>
<dbReference type="HOGENOM" id="CLU_015525_1_1_0"/>
<dbReference type="SMART" id="SM00729">
    <property type="entry name" value="Elp3"/>
    <property type="match status" value="1"/>
</dbReference>